<reference evidence="18 19" key="1">
    <citation type="submission" date="2018-01" db="EMBL/GenBank/DDBJ databases">
        <title>Draft Genome Sequence of Komagataeibacter maltaceti LMG 1529, a Vinegar Producing Acetic Acid Bacterium Isolated from Malt Vinegar Brewery Acetifiers.</title>
        <authorList>
            <person name="Zhang Q."/>
            <person name="Hollensteiner J."/>
            <person name="Poehlein A."/>
            <person name="Daniel R."/>
        </authorList>
    </citation>
    <scope>NUCLEOTIDE SEQUENCE [LARGE SCALE GENOMIC DNA]</scope>
    <source>
        <strain evidence="18 19">LMG 1529</strain>
    </source>
</reference>
<evidence type="ECO:0008006" key="20">
    <source>
        <dbReference type="Google" id="ProtNLM"/>
    </source>
</evidence>
<comment type="similarity">
    <text evidence="12 13">Belongs to the TonB-dependent receptor family.</text>
</comment>
<keyword evidence="2 12" id="KW-0813">Transport</keyword>
<keyword evidence="8" id="KW-0406">Ion transport</keyword>
<dbReference type="OrthoDB" id="593427at2"/>
<dbReference type="InterPro" id="IPR012910">
    <property type="entry name" value="Plug_dom"/>
</dbReference>
<keyword evidence="5 12" id="KW-0812">Transmembrane</keyword>
<evidence type="ECO:0000256" key="6">
    <source>
        <dbReference type="ARBA" id="ARBA00022729"/>
    </source>
</evidence>
<dbReference type="GO" id="GO:0009279">
    <property type="term" value="C:cell outer membrane"/>
    <property type="evidence" value="ECO:0007669"/>
    <property type="project" value="UniProtKB-SubCell"/>
</dbReference>
<dbReference type="SUPFAM" id="SSF56935">
    <property type="entry name" value="Porins"/>
    <property type="match status" value="1"/>
</dbReference>
<feature type="region of interest" description="Disordered" evidence="14">
    <location>
        <begin position="25"/>
        <end position="56"/>
    </location>
</feature>
<dbReference type="InterPro" id="IPR037066">
    <property type="entry name" value="Plug_dom_sf"/>
</dbReference>
<dbReference type="EMBL" id="POTC01000006">
    <property type="protein sequence ID" value="POF63576.1"/>
    <property type="molecule type" value="Genomic_DNA"/>
</dbReference>
<evidence type="ECO:0000256" key="11">
    <source>
        <dbReference type="ARBA" id="ARBA00023237"/>
    </source>
</evidence>
<feature type="signal peptide" evidence="15">
    <location>
        <begin position="1"/>
        <end position="22"/>
    </location>
</feature>
<evidence type="ECO:0000256" key="14">
    <source>
        <dbReference type="SAM" id="MobiDB-lite"/>
    </source>
</evidence>
<feature type="domain" description="TonB-dependent receptor plug" evidence="17">
    <location>
        <begin position="88"/>
        <end position="187"/>
    </location>
</feature>
<comment type="subcellular location">
    <subcellularLocation>
        <location evidence="1 12">Cell outer membrane</location>
        <topology evidence="1 12">Multi-pass membrane protein</topology>
    </subcellularLocation>
</comment>
<gene>
    <name evidence="18" type="ORF">KMAL_07560</name>
</gene>
<evidence type="ECO:0000256" key="2">
    <source>
        <dbReference type="ARBA" id="ARBA00022448"/>
    </source>
</evidence>
<dbReference type="GO" id="GO:0015344">
    <property type="term" value="F:siderophore uptake transmembrane transporter activity"/>
    <property type="evidence" value="ECO:0007669"/>
    <property type="project" value="TreeGrafter"/>
</dbReference>
<evidence type="ECO:0000313" key="19">
    <source>
        <dbReference type="Proteomes" id="UP000237344"/>
    </source>
</evidence>
<evidence type="ECO:0000256" key="9">
    <source>
        <dbReference type="ARBA" id="ARBA00023077"/>
    </source>
</evidence>
<evidence type="ECO:0000256" key="15">
    <source>
        <dbReference type="SAM" id="SignalP"/>
    </source>
</evidence>
<keyword evidence="11 12" id="KW-0998">Cell outer membrane</keyword>
<dbReference type="Proteomes" id="UP000237344">
    <property type="component" value="Unassembled WGS sequence"/>
</dbReference>
<keyword evidence="19" id="KW-1185">Reference proteome</keyword>
<evidence type="ECO:0000313" key="18">
    <source>
        <dbReference type="EMBL" id="POF63576.1"/>
    </source>
</evidence>
<evidence type="ECO:0000256" key="5">
    <source>
        <dbReference type="ARBA" id="ARBA00022692"/>
    </source>
</evidence>
<accession>A0A2S3W3X7</accession>
<protein>
    <recommendedName>
        <fullName evidence="20">TonB-dependent receptor</fullName>
    </recommendedName>
</protein>
<evidence type="ECO:0000256" key="3">
    <source>
        <dbReference type="ARBA" id="ARBA00022452"/>
    </source>
</evidence>
<organism evidence="18 19">
    <name type="scientific">Novacetimonas maltaceti</name>
    <dbReference type="NCBI Taxonomy" id="1203393"/>
    <lineage>
        <taxon>Bacteria</taxon>
        <taxon>Pseudomonadati</taxon>
        <taxon>Pseudomonadota</taxon>
        <taxon>Alphaproteobacteria</taxon>
        <taxon>Acetobacterales</taxon>
        <taxon>Acetobacteraceae</taxon>
        <taxon>Novacetimonas</taxon>
    </lineage>
</organism>
<evidence type="ECO:0000256" key="7">
    <source>
        <dbReference type="ARBA" id="ARBA00023004"/>
    </source>
</evidence>
<evidence type="ECO:0000256" key="13">
    <source>
        <dbReference type="RuleBase" id="RU003357"/>
    </source>
</evidence>
<keyword evidence="10 12" id="KW-0472">Membrane</keyword>
<dbReference type="RefSeq" id="WP_110094431.1">
    <property type="nucleotide sequence ID" value="NZ_NKUE01000013.1"/>
</dbReference>
<dbReference type="Gene3D" id="2.170.130.10">
    <property type="entry name" value="TonB-dependent receptor, plug domain"/>
    <property type="match status" value="1"/>
</dbReference>
<dbReference type="Pfam" id="PF07715">
    <property type="entry name" value="Plug"/>
    <property type="match status" value="1"/>
</dbReference>
<evidence type="ECO:0000256" key="4">
    <source>
        <dbReference type="ARBA" id="ARBA00022496"/>
    </source>
</evidence>
<dbReference type="InterPro" id="IPR000531">
    <property type="entry name" value="Beta-barrel_TonB"/>
</dbReference>
<dbReference type="PROSITE" id="PS52016">
    <property type="entry name" value="TONB_DEPENDENT_REC_3"/>
    <property type="match status" value="1"/>
</dbReference>
<keyword evidence="9 13" id="KW-0798">TonB box</keyword>
<evidence type="ECO:0000259" key="17">
    <source>
        <dbReference type="Pfam" id="PF07715"/>
    </source>
</evidence>
<keyword evidence="4" id="KW-0410">Iron transport</keyword>
<evidence type="ECO:0000256" key="12">
    <source>
        <dbReference type="PROSITE-ProRule" id="PRU01360"/>
    </source>
</evidence>
<dbReference type="PANTHER" id="PTHR32552">
    <property type="entry name" value="FERRICHROME IRON RECEPTOR-RELATED"/>
    <property type="match status" value="1"/>
</dbReference>
<evidence type="ECO:0000256" key="8">
    <source>
        <dbReference type="ARBA" id="ARBA00023065"/>
    </source>
</evidence>
<dbReference type="PANTHER" id="PTHR32552:SF89">
    <property type="entry name" value="CATECHOLATE SIDEROPHORE RECEPTOR FIU"/>
    <property type="match status" value="1"/>
</dbReference>
<dbReference type="InterPro" id="IPR036942">
    <property type="entry name" value="Beta-barrel_TonB_sf"/>
</dbReference>
<feature type="domain" description="TonB-dependent receptor-like beta-barrel" evidence="16">
    <location>
        <begin position="292"/>
        <end position="748"/>
    </location>
</feature>
<keyword evidence="7" id="KW-0408">Iron</keyword>
<dbReference type="Gene3D" id="2.40.170.20">
    <property type="entry name" value="TonB-dependent receptor, beta-barrel domain"/>
    <property type="match status" value="1"/>
</dbReference>
<proteinExistence type="inferred from homology"/>
<dbReference type="Pfam" id="PF00593">
    <property type="entry name" value="TonB_dep_Rec_b-barrel"/>
    <property type="match status" value="1"/>
</dbReference>
<evidence type="ECO:0000256" key="1">
    <source>
        <dbReference type="ARBA" id="ARBA00004571"/>
    </source>
</evidence>
<dbReference type="AlphaFoldDB" id="A0A2S3W3X7"/>
<evidence type="ECO:0000256" key="10">
    <source>
        <dbReference type="ARBA" id="ARBA00023136"/>
    </source>
</evidence>
<comment type="caution">
    <text evidence="18">The sequence shown here is derived from an EMBL/GenBank/DDBJ whole genome shotgun (WGS) entry which is preliminary data.</text>
</comment>
<keyword evidence="3 12" id="KW-1134">Transmembrane beta strand</keyword>
<feature type="chain" id="PRO_5015535796" description="TonB-dependent receptor" evidence="15">
    <location>
        <begin position="23"/>
        <end position="799"/>
    </location>
</feature>
<evidence type="ECO:0000259" key="16">
    <source>
        <dbReference type="Pfam" id="PF00593"/>
    </source>
</evidence>
<dbReference type="InterPro" id="IPR039426">
    <property type="entry name" value="TonB-dep_rcpt-like"/>
</dbReference>
<name>A0A2S3W3X7_9PROT</name>
<sequence length="799" mass="87039">MRSKYLLFVSLFAFLPLDTVLAQDRPNSPTPDPRLHANKAKPTGGGTATKKATQQPPQVMENINVTSNAAATNGVTGAGVGAGLIRRETAPRSVSTVSANYIQKQTPGTSALQLIKMLPGANVGGSDPIGLSDQSTLSIRGLGQDEIGYVMEGIPLNDSGIYIQDASEWADSENMSSISVAQGAPGLTDPVYTSAGGVMTVGIRNPSNKFGIFTDAAYGTYTTNREFIRLDTGELGHTGVKAFVSFSAASSQNSHGPGWNHRRHVDFKLQKEWGDNSISLFGSYNSRDVAYYMEPTMSQWNALHYSANYAGSYTPGKTNYWKNYIGGWNDFMISAPIRLALTDHLHFTSTPYFYWGSGYYPGGTMVNETGNYIGTQYHPESLNLPGAINNQVNALGQYLEQEYTYGINSALHYDIGRHKITLGYWYDYQSNAVQMPFAALNSRGEARNAMGGYSITYPDGQLLLAGNNFTGTQINGIYVGDKVSLDHDRLQISAGFREMMISRKGDNYLPGPQSHVGENTSQPLPQFSLSYRPSPYHQIFVSASGNFRPPSTSNLFNNYSITTGAITSIPNTKLKDEYSIQEEIGYRYQKDIVASVTFFNYNFTNRQISTIIPENGALVSSYINAGGQTSRGFDAEIGTKPYHHFSPYASVEYLHATTDSNIAVGGDYLHTAGKTAIRSPQWQAAVGLSYDDGMFFANGNMKYVGSQYSTFMDDEKMPSYITGDLALGVRLKKVWVAKAPEFRLNFINIGNTKYLSGIAGAALNAKSYTGMRGTQISGSSASYFVGAGFAMMGSFQTAF</sequence>
<keyword evidence="6 15" id="KW-0732">Signal</keyword>